<dbReference type="Pfam" id="PF13181">
    <property type="entry name" value="TPR_8"/>
    <property type="match status" value="1"/>
</dbReference>
<dbReference type="PROSITE" id="PS50005">
    <property type="entry name" value="TPR"/>
    <property type="match status" value="1"/>
</dbReference>
<dbReference type="PANTHER" id="PTHR45641">
    <property type="entry name" value="TETRATRICOPEPTIDE REPEAT PROTEIN (AFU_ORTHOLOGUE AFUA_6G03870)"/>
    <property type="match status" value="1"/>
</dbReference>
<evidence type="ECO:0000313" key="5">
    <source>
        <dbReference type="Proteomes" id="UP000252085"/>
    </source>
</evidence>
<organism evidence="4 5">
    <name type="scientific">Nostoc punctiforme NIES-2108</name>
    <dbReference type="NCBI Taxonomy" id="1356359"/>
    <lineage>
        <taxon>Bacteria</taxon>
        <taxon>Bacillati</taxon>
        <taxon>Cyanobacteriota</taxon>
        <taxon>Cyanophyceae</taxon>
        <taxon>Nostocales</taxon>
        <taxon>Nostocaceae</taxon>
        <taxon>Nostoc</taxon>
    </lineage>
</organism>
<keyword evidence="1" id="KW-0677">Repeat</keyword>
<reference evidence="4 5" key="1">
    <citation type="submission" date="2016-04" db="EMBL/GenBank/DDBJ databases">
        <authorList>
            <person name="Evans L.H."/>
            <person name="Alamgir A."/>
            <person name="Owens N."/>
            <person name="Weber N.D."/>
            <person name="Virtaneva K."/>
            <person name="Barbian K."/>
            <person name="Babar A."/>
            <person name="Rosenke K."/>
        </authorList>
    </citation>
    <scope>NUCLEOTIDE SEQUENCE [LARGE SCALE GENOMIC DNA]</scope>
    <source>
        <strain evidence="4">NIES-2108</strain>
    </source>
</reference>
<dbReference type="EMBL" id="LXQE01000075">
    <property type="protein sequence ID" value="RCJ40393.1"/>
    <property type="molecule type" value="Genomic_DNA"/>
</dbReference>
<name>A0A367RXE2_NOSPU</name>
<feature type="repeat" description="TPR" evidence="3">
    <location>
        <begin position="45"/>
        <end position="78"/>
    </location>
</feature>
<dbReference type="PANTHER" id="PTHR45641:SF19">
    <property type="entry name" value="NEPHROCYSTIN-3"/>
    <property type="match status" value="1"/>
</dbReference>
<dbReference type="Pfam" id="PF13424">
    <property type="entry name" value="TPR_12"/>
    <property type="match status" value="1"/>
</dbReference>
<comment type="caution">
    <text evidence="4">The sequence shown here is derived from an EMBL/GenBank/DDBJ whole genome shotgun (WGS) entry which is preliminary data.</text>
</comment>
<dbReference type="Gene3D" id="1.25.40.10">
    <property type="entry name" value="Tetratricopeptide repeat domain"/>
    <property type="match status" value="1"/>
</dbReference>
<sequence length="137" mass="15389">MSKPKRRRCNVWNIYANKGEVDEAIALFNQSLEIFEGIGNVEGKAATLHQLGILYANKGEVDQAIALFNQSLEINERIGFVQGKAMTLWWLGDLAEQQGEYTKAISYLQPALEILQRLKSPYAESVSACLDRVIRNS</sequence>
<dbReference type="Proteomes" id="UP000252085">
    <property type="component" value="Unassembled WGS sequence"/>
</dbReference>
<dbReference type="InterPro" id="IPR019734">
    <property type="entry name" value="TPR_rpt"/>
</dbReference>
<protein>
    <submittedName>
        <fullName evidence="4">Uncharacterized protein</fullName>
    </submittedName>
</protein>
<evidence type="ECO:0000256" key="2">
    <source>
        <dbReference type="ARBA" id="ARBA00022803"/>
    </source>
</evidence>
<proteinExistence type="predicted"/>
<gene>
    <name evidence="4" type="ORF">A6769_03260</name>
</gene>
<keyword evidence="2 3" id="KW-0802">TPR repeat</keyword>
<dbReference type="InterPro" id="IPR011990">
    <property type="entry name" value="TPR-like_helical_dom_sf"/>
</dbReference>
<dbReference type="PROSITE" id="PS50293">
    <property type="entry name" value="TPR_REGION"/>
    <property type="match status" value="1"/>
</dbReference>
<evidence type="ECO:0000256" key="3">
    <source>
        <dbReference type="PROSITE-ProRule" id="PRU00339"/>
    </source>
</evidence>
<dbReference type="AlphaFoldDB" id="A0A367RXE2"/>
<evidence type="ECO:0000313" key="4">
    <source>
        <dbReference type="EMBL" id="RCJ40393.1"/>
    </source>
</evidence>
<accession>A0A367RXE2</accession>
<dbReference type="SMART" id="SM00028">
    <property type="entry name" value="TPR"/>
    <property type="match status" value="3"/>
</dbReference>
<evidence type="ECO:0000256" key="1">
    <source>
        <dbReference type="ARBA" id="ARBA00022737"/>
    </source>
</evidence>
<dbReference type="SUPFAM" id="SSF48452">
    <property type="entry name" value="TPR-like"/>
    <property type="match status" value="1"/>
</dbReference>